<evidence type="ECO:0000256" key="12">
    <source>
        <dbReference type="SAM" id="MobiDB-lite"/>
    </source>
</evidence>
<keyword evidence="8" id="KW-0677">Repeat</keyword>
<feature type="compositionally biased region" description="Basic and acidic residues" evidence="12">
    <location>
        <begin position="464"/>
        <end position="488"/>
    </location>
</feature>
<feature type="compositionally biased region" description="Basic and acidic residues" evidence="12">
    <location>
        <begin position="141"/>
        <end position="155"/>
    </location>
</feature>
<feature type="compositionally biased region" description="Basic and acidic residues" evidence="12">
    <location>
        <begin position="653"/>
        <end position="669"/>
    </location>
</feature>
<evidence type="ECO:0000313" key="13">
    <source>
        <dbReference type="Proteomes" id="UP000008143"/>
    </source>
</evidence>
<evidence type="ECO:0000256" key="5">
    <source>
        <dbReference type="ARBA" id="ARBA00022553"/>
    </source>
</evidence>
<feature type="region of interest" description="Disordered" evidence="12">
    <location>
        <begin position="433"/>
        <end position="452"/>
    </location>
</feature>
<evidence type="ECO:0000256" key="7">
    <source>
        <dbReference type="ARBA" id="ARBA00022704"/>
    </source>
</evidence>
<dbReference type="OrthoDB" id="8926414at2759"/>
<dbReference type="Xenbase" id="XB-GENE-983329">
    <property type="gene designation" value="cast"/>
</dbReference>
<evidence type="ECO:0000256" key="6">
    <source>
        <dbReference type="ARBA" id="ARBA00022690"/>
    </source>
</evidence>
<keyword evidence="9" id="KW-0832">Ubl conjugation</keyword>
<feature type="region of interest" description="Disordered" evidence="12">
    <location>
        <begin position="868"/>
        <end position="887"/>
    </location>
</feature>
<evidence type="ECO:0000313" key="17">
    <source>
        <dbReference type="RefSeq" id="XP_031751234.1"/>
    </source>
</evidence>
<gene>
    <name evidence="14 15 16 17 18" type="primary">cast</name>
    <name evidence="14 15 16 17" type="synonym">calp3</name>
    <name evidence="14 15 16 17" type="synonym">xcalp3</name>
</gene>
<keyword evidence="5" id="KW-0597">Phosphoprotein</keyword>
<feature type="compositionally biased region" description="Basic and acidic residues" evidence="12">
    <location>
        <begin position="197"/>
        <end position="210"/>
    </location>
</feature>
<feature type="compositionally biased region" description="Low complexity" evidence="12">
    <location>
        <begin position="564"/>
        <end position="577"/>
    </location>
</feature>
<keyword evidence="13" id="KW-1185">Reference proteome</keyword>
<name>A0A8J1J051_XENTR</name>
<feature type="region of interest" description="Disordered" evidence="12">
    <location>
        <begin position="543"/>
        <end position="796"/>
    </location>
</feature>
<proteinExistence type="inferred from homology"/>
<sequence>MSKPGKGRKHSGPGKGTKEQCDRKPADKKPSEGAEKKTGASGPSGAQASGTSKTPSASGKTMNPADTQAKQTPKTEPAKSTKPTKPKEATTASSAALAAASKPTAAPSSAPVTATKPTKTKPSAAKSPPKQDIKPIPGKQQKTDSKSKDEKKSGDKVSPAVLPKMTPSSAGKVSAVATGALAAAGAAAAVTAVQSTKPKDESKEEKKAITGDKVSSGPPAKTDADAALDELLGTLEGPADIPESPQFTGPEIQDTVVTSEYLEELGKRDFTIPPEYRHLLDGKGEKMAPPTPPEEPEEHMDDDELVAALSSGFESSQASPEVKKPKLEEKMEVKPKSAAAVATQPDVQKKEVKVAAAETSKPSTQKKEEKAKIAEVSKPSTQKKEEKLAAAADTSKPSTQKKEVKATAKATAAEASKQSTESIPSEAIDELLGTLEGPPENVPGSPVFQGPEVTENITATYLEETGKRDSTIPPEYRKLLDGKDHGKDVWPSAPEPEPSMTDTELVDVFSKDFELSCSPTVQTTPAIKPKRNTEDLHECYCSKSVSQLSSSETPQGNKTKPEIAASSASTVKAAAPSGGMDSALDELLGTLEGPDPTAPESPVYTGPEVTETETAVYREGLGIRDSSIPPAYRHLLDDSAGGALLTDAPPPPPEEKPLTDDQLIDKFSMDFDCSESPATQQAHPVEPKVSSQEKKAEKEVVAASSATVKAAPTPSKAPAPPADPLDSLSGTLGVRKEEPSDKKPPVDKVKEGTGKEKKEKLGEDEKTIHPDRRLKEVKDKDGKPLLPKLEQSPKPMSEAELLDALTEGFVTSPATPDAPLQGSLKKKGSGSEDVISCSKASAVKSGAPQDAALDIQIPDDALDLLSGSLGQREVDPNENKPVVDVVKEKAKAEHIDKLGDRDDTIPPEYRKLLDGKDDKGQPAKPPAKAEEKPKKPLSDDAAIDALSSGFASCDTKSTEQPKQPSTDKTEKQCASAPVSQPSGKAPDAAKQANSAIPSVPKAGKS</sequence>
<feature type="region of interest" description="Disordered" evidence="12">
    <location>
        <begin position="185"/>
        <end position="223"/>
    </location>
</feature>
<dbReference type="PANTHER" id="PTHR10077:SF0">
    <property type="entry name" value="CALPASTATIN"/>
    <property type="match status" value="1"/>
</dbReference>
<dbReference type="GeneID" id="100145371"/>
<dbReference type="GO" id="GO:0005737">
    <property type="term" value="C:cytoplasm"/>
    <property type="evidence" value="ECO:0000318"/>
    <property type="project" value="GO_Central"/>
</dbReference>
<dbReference type="OMA" id="LECHGQG"/>
<dbReference type="Pfam" id="PF00748">
    <property type="entry name" value="Calpain_inhib"/>
    <property type="match status" value="4"/>
</dbReference>
<evidence type="ECO:0000313" key="16">
    <source>
        <dbReference type="RefSeq" id="XP_031751233.1"/>
    </source>
</evidence>
<evidence type="ECO:0000256" key="10">
    <source>
        <dbReference type="ARBA" id="ARBA00022990"/>
    </source>
</evidence>
<feature type="compositionally biased region" description="Basic and acidic residues" evidence="12">
    <location>
        <begin position="734"/>
        <end position="783"/>
    </location>
</feature>
<feature type="region of interest" description="Disordered" evidence="12">
    <location>
        <begin position="893"/>
        <end position="1005"/>
    </location>
</feature>
<feature type="compositionally biased region" description="Low complexity" evidence="12">
    <location>
        <begin position="701"/>
        <end position="714"/>
    </location>
</feature>
<dbReference type="RefSeq" id="XP_031751234.1">
    <property type="nucleotide sequence ID" value="XM_031895374.1"/>
</dbReference>
<feature type="compositionally biased region" description="Polar residues" evidence="12">
    <location>
        <begin position="954"/>
        <end position="964"/>
    </location>
</feature>
<dbReference type="AGR" id="Xenbase:XB-GENE-983329"/>
<keyword evidence="10" id="KW-0007">Acetylation</keyword>
<feature type="compositionally biased region" description="Low complexity" evidence="12">
    <location>
        <begin position="39"/>
        <end position="52"/>
    </location>
</feature>
<dbReference type="CTD" id="831"/>
<evidence type="ECO:0000256" key="11">
    <source>
        <dbReference type="ARBA" id="ARBA00033013"/>
    </source>
</evidence>
<dbReference type="RefSeq" id="XP_031751227.1">
    <property type="nucleotide sequence ID" value="XM_031895367.1"/>
</dbReference>
<evidence type="ECO:0000256" key="8">
    <source>
        <dbReference type="ARBA" id="ARBA00022737"/>
    </source>
</evidence>
<feature type="compositionally biased region" description="Basic and acidic residues" evidence="12">
    <location>
        <begin position="321"/>
        <end position="335"/>
    </location>
</feature>
<dbReference type="InterPro" id="IPR026998">
    <property type="entry name" value="Calpastatin"/>
</dbReference>
<evidence type="ECO:0000256" key="2">
    <source>
        <dbReference type="ARBA" id="ARBA00009487"/>
    </source>
</evidence>
<evidence type="ECO:0000256" key="3">
    <source>
        <dbReference type="ARBA" id="ARBA00017619"/>
    </source>
</evidence>
<feature type="compositionally biased region" description="Acidic residues" evidence="12">
    <location>
        <begin position="294"/>
        <end position="305"/>
    </location>
</feature>
<evidence type="ECO:0000256" key="4">
    <source>
        <dbReference type="ARBA" id="ARBA00022499"/>
    </source>
</evidence>
<feature type="compositionally biased region" description="Low complexity" evidence="12">
    <location>
        <begin position="72"/>
        <end position="130"/>
    </location>
</feature>
<dbReference type="GO" id="GO:0010859">
    <property type="term" value="F:calcium-dependent cysteine-type endopeptidase inhibitor activity"/>
    <property type="evidence" value="ECO:0000318"/>
    <property type="project" value="GO_Central"/>
</dbReference>
<keyword evidence="6" id="KW-0646">Protease inhibitor</keyword>
<evidence type="ECO:0000256" key="1">
    <source>
        <dbReference type="ARBA" id="ARBA00002637"/>
    </source>
</evidence>
<comment type="function">
    <text evidence="1">Specific inhibition of calpain (calcium-dependent cysteine protease). Plays a key role in postmortem tenderization of meat and have been proposed to be involved in muscle protein degradation in living tissue.</text>
</comment>
<dbReference type="RefSeq" id="XP_031751233.1">
    <property type="nucleotide sequence ID" value="XM_031895373.1"/>
</dbReference>
<organism evidence="13 17">
    <name type="scientific">Xenopus tropicalis</name>
    <name type="common">Western clawed frog</name>
    <name type="synonym">Silurana tropicalis</name>
    <dbReference type="NCBI Taxonomy" id="8364"/>
    <lineage>
        <taxon>Eukaryota</taxon>
        <taxon>Metazoa</taxon>
        <taxon>Chordata</taxon>
        <taxon>Craniata</taxon>
        <taxon>Vertebrata</taxon>
        <taxon>Euteleostomi</taxon>
        <taxon>Amphibia</taxon>
        <taxon>Batrachia</taxon>
        <taxon>Anura</taxon>
        <taxon>Pipoidea</taxon>
        <taxon>Pipidae</taxon>
        <taxon>Xenopodinae</taxon>
        <taxon>Xenopus</taxon>
        <taxon>Silurana</taxon>
    </lineage>
</organism>
<comment type="similarity">
    <text evidence="2">Belongs to the protease inhibitor I27 (calpastatin) family.</text>
</comment>
<feature type="compositionally biased region" description="Basic residues" evidence="12">
    <location>
        <begin position="1"/>
        <end position="12"/>
    </location>
</feature>
<feature type="compositionally biased region" description="Basic and acidic residues" evidence="12">
    <location>
        <begin position="365"/>
        <end position="375"/>
    </location>
</feature>
<dbReference type="InterPro" id="IPR001259">
    <property type="entry name" value="Prot_inh_calpain"/>
</dbReference>
<feature type="compositionally biased region" description="Polar residues" evidence="12">
    <location>
        <begin position="53"/>
        <end position="71"/>
    </location>
</feature>
<feature type="compositionally biased region" description="Low complexity" evidence="12">
    <location>
        <begin position="407"/>
        <end position="422"/>
    </location>
</feature>
<evidence type="ECO:0000256" key="9">
    <source>
        <dbReference type="ARBA" id="ARBA00022843"/>
    </source>
</evidence>
<feature type="region of interest" description="Disordered" evidence="12">
    <location>
        <begin position="462"/>
        <end position="501"/>
    </location>
</feature>
<keyword evidence="7" id="KW-0789">Thiol protease inhibitor</keyword>
<evidence type="ECO:0000313" key="15">
    <source>
        <dbReference type="RefSeq" id="XP_031751227.1"/>
    </source>
</evidence>
<feature type="region of interest" description="Disordered" evidence="12">
    <location>
        <begin position="810"/>
        <end position="832"/>
    </location>
</feature>
<evidence type="ECO:0000313" key="18">
    <source>
        <dbReference type="Xenbase" id="XB-GENE-983329"/>
    </source>
</evidence>
<feature type="compositionally biased region" description="Polar residues" evidence="12">
    <location>
        <begin position="543"/>
        <end position="558"/>
    </location>
</feature>
<feature type="compositionally biased region" description="Basic and acidic residues" evidence="12">
    <location>
        <begin position="691"/>
        <end position="700"/>
    </location>
</feature>
<feature type="region of interest" description="Disordered" evidence="12">
    <location>
        <begin position="280"/>
        <end position="428"/>
    </location>
</feature>
<feature type="compositionally biased region" description="Basic and acidic residues" evidence="12">
    <location>
        <begin position="16"/>
        <end position="38"/>
    </location>
</feature>
<dbReference type="AlphaFoldDB" id="A0A8J1J051"/>
<feature type="region of interest" description="Disordered" evidence="12">
    <location>
        <begin position="1"/>
        <end position="173"/>
    </location>
</feature>
<evidence type="ECO:0000313" key="14">
    <source>
        <dbReference type="RefSeq" id="XP_031751222.1"/>
    </source>
</evidence>
<dbReference type="RefSeq" id="XP_031751222.1">
    <property type="nucleotide sequence ID" value="XM_031895362.1"/>
</dbReference>
<feature type="compositionally biased region" description="Basic and acidic residues" evidence="12">
    <location>
        <begin position="893"/>
        <end position="938"/>
    </location>
</feature>
<dbReference type="Proteomes" id="UP000008143">
    <property type="component" value="Chromosome 1"/>
</dbReference>
<accession>A0A8J1J051</accession>
<keyword evidence="4" id="KW-1017">Isopeptide bond</keyword>
<protein>
    <recommendedName>
        <fullName evidence="3">Calpastatin</fullName>
    </recommendedName>
    <alternativeName>
        <fullName evidence="11">Calpain inhibitor</fullName>
    </alternativeName>
</protein>
<dbReference type="PANTHER" id="PTHR10077">
    <property type="entry name" value="CALPASTATIN"/>
    <property type="match status" value="1"/>
</dbReference>
<reference evidence="14 15" key="1">
    <citation type="submission" date="2025-04" db="UniProtKB">
        <authorList>
            <consortium name="RefSeq"/>
        </authorList>
    </citation>
    <scope>IDENTIFICATION</scope>
    <source>
        <strain evidence="14 15">Nigerian</strain>
        <tissue evidence="14 15">Liver and blood</tissue>
    </source>
</reference>